<comment type="similarity">
    <text evidence="1">Belongs to the bacterial solute-binding protein 3 family.</text>
</comment>
<dbReference type="Gene3D" id="3.40.190.10">
    <property type="entry name" value="Periplasmic binding protein-like II"/>
    <property type="match status" value="2"/>
</dbReference>
<dbReference type="PANTHER" id="PTHR30085">
    <property type="entry name" value="AMINO ACID ABC TRANSPORTER PERMEASE"/>
    <property type="match status" value="1"/>
</dbReference>
<dbReference type="GO" id="GO:0006865">
    <property type="term" value="P:amino acid transport"/>
    <property type="evidence" value="ECO:0007669"/>
    <property type="project" value="TreeGrafter"/>
</dbReference>
<comment type="caution">
    <text evidence="5">The sequence shown here is derived from an EMBL/GenBank/DDBJ whole genome shotgun (WGS) entry which is preliminary data.</text>
</comment>
<keyword evidence="3" id="KW-0732">Signal</keyword>
<evidence type="ECO:0000256" key="1">
    <source>
        <dbReference type="ARBA" id="ARBA00010333"/>
    </source>
</evidence>
<proteinExistence type="inferred from homology"/>
<keyword evidence="6" id="KW-1185">Reference proteome</keyword>
<evidence type="ECO:0000256" key="3">
    <source>
        <dbReference type="ARBA" id="ARBA00022729"/>
    </source>
</evidence>
<dbReference type="SMART" id="SM00062">
    <property type="entry name" value="PBPb"/>
    <property type="match status" value="1"/>
</dbReference>
<keyword evidence="2" id="KW-0813">Transport</keyword>
<dbReference type="Proteomes" id="UP000010988">
    <property type="component" value="Unassembled WGS sequence"/>
</dbReference>
<dbReference type="GO" id="GO:0005576">
    <property type="term" value="C:extracellular region"/>
    <property type="evidence" value="ECO:0007669"/>
    <property type="project" value="TreeGrafter"/>
</dbReference>
<gene>
    <name evidence="5" type="primary">gluB</name>
    <name evidence="5" type="ORF">GOACH_05_00480</name>
</gene>
<dbReference type="eggNOG" id="COG0834">
    <property type="taxonomic scope" value="Bacteria"/>
</dbReference>
<reference evidence="5 6" key="1">
    <citation type="submission" date="2012-12" db="EMBL/GenBank/DDBJ databases">
        <title>Whole genome shotgun sequence of Gordonia aichiensis NBRC 108223.</title>
        <authorList>
            <person name="Isaki-Nakamura S."/>
            <person name="Hosoyama A."/>
            <person name="Tsuchikane K."/>
            <person name="Ando Y."/>
            <person name="Baba S."/>
            <person name="Ohji S."/>
            <person name="Hamada M."/>
            <person name="Tamura T."/>
            <person name="Yamazoe A."/>
            <person name="Yamazaki S."/>
            <person name="Fujita N."/>
        </authorList>
    </citation>
    <scope>NUCLEOTIDE SEQUENCE [LARGE SCALE GENOMIC DNA]</scope>
    <source>
        <strain evidence="5 6">NBRC 108223</strain>
    </source>
</reference>
<dbReference type="InterPro" id="IPR051455">
    <property type="entry name" value="Bact_solute-bind_prot3"/>
</dbReference>
<evidence type="ECO:0000259" key="4">
    <source>
        <dbReference type="SMART" id="SM00062"/>
    </source>
</evidence>
<feature type="domain" description="Solute-binding protein family 3/N-terminal" evidence="4">
    <location>
        <begin position="28"/>
        <end position="279"/>
    </location>
</feature>
<dbReference type="InterPro" id="IPR001638">
    <property type="entry name" value="Solute-binding_3/MltF_N"/>
</dbReference>
<dbReference type="SUPFAM" id="SSF53850">
    <property type="entry name" value="Periplasmic binding protein-like II"/>
    <property type="match status" value="1"/>
</dbReference>
<name>L7KH20_9ACTN</name>
<dbReference type="STRING" id="1220583.GOACH_05_00480"/>
<protein>
    <submittedName>
        <fullName evidence="5">Glutamate ABC transporter substrate-binding protein</fullName>
    </submittedName>
</protein>
<dbReference type="RefSeq" id="WP_005172894.1">
    <property type="nucleotide sequence ID" value="NZ_BANR01000005.1"/>
</dbReference>
<accession>L7KH20</accession>
<dbReference type="EMBL" id="BANR01000005">
    <property type="protein sequence ID" value="GAC48180.1"/>
    <property type="molecule type" value="Genomic_DNA"/>
</dbReference>
<dbReference type="Pfam" id="PF00497">
    <property type="entry name" value="SBP_bac_3"/>
    <property type="match status" value="1"/>
</dbReference>
<organism evidence="5 6">
    <name type="scientific">Gordonia aichiensis NBRC 108223</name>
    <dbReference type="NCBI Taxonomy" id="1220583"/>
    <lineage>
        <taxon>Bacteria</taxon>
        <taxon>Bacillati</taxon>
        <taxon>Actinomycetota</taxon>
        <taxon>Actinomycetes</taxon>
        <taxon>Mycobacteriales</taxon>
        <taxon>Gordoniaceae</taxon>
        <taxon>Gordonia</taxon>
    </lineage>
</organism>
<dbReference type="CDD" id="cd13690">
    <property type="entry name" value="PBP2_GluB"/>
    <property type="match status" value="1"/>
</dbReference>
<dbReference type="GO" id="GO:0030288">
    <property type="term" value="C:outer membrane-bounded periplasmic space"/>
    <property type="evidence" value="ECO:0007669"/>
    <property type="project" value="TreeGrafter"/>
</dbReference>
<evidence type="ECO:0000313" key="5">
    <source>
        <dbReference type="EMBL" id="GAC48180.1"/>
    </source>
</evidence>
<dbReference type="AlphaFoldDB" id="L7KH20"/>
<evidence type="ECO:0000313" key="6">
    <source>
        <dbReference type="Proteomes" id="UP000010988"/>
    </source>
</evidence>
<sequence>MSTLFISLLAGCGSTEAKSLLDSIRSGEVVLGTKFDQPGLGIYNPDKTMSGFDPAVSEYVVNHIADSLGVAHPKISWRETPSARREAMIEHGEVDMIAATYSINENRAKKVDFGGPYLITYQGLMVRKSDDSIHNLPDLGNGKKLCSVTGSTSAQNVKAQLPNIELQEYDSYSACVEALRRGKVDALTTDESILAGYSNFWKGEFRLVEMTYLKDACVKKALKSAGTPFSTERYGIGLAKGDTASVDKVNEALDSMLKPGPGNGPSPWITALRDNLGDDYVNQISQRAQTPDSKFTFTPKPGDLAFLESKSTPCPPGLK</sequence>
<evidence type="ECO:0000256" key="2">
    <source>
        <dbReference type="ARBA" id="ARBA00022448"/>
    </source>
</evidence>
<dbReference type="PANTHER" id="PTHR30085:SF6">
    <property type="entry name" value="ABC TRANSPORTER GLUTAMINE-BINDING PROTEIN GLNH"/>
    <property type="match status" value="1"/>
</dbReference>